<dbReference type="OrthoDB" id="9808891at2"/>
<evidence type="ECO:0000256" key="7">
    <source>
        <dbReference type="ARBA" id="ARBA00023235"/>
    </source>
</evidence>
<evidence type="ECO:0000256" key="2">
    <source>
        <dbReference type="ARBA" id="ARBA00004496"/>
    </source>
</evidence>
<dbReference type="SUPFAM" id="SSF54534">
    <property type="entry name" value="FKBP-like"/>
    <property type="match status" value="1"/>
</dbReference>
<dbReference type="PANTHER" id="PTHR47861:SF3">
    <property type="entry name" value="FKBP-TYPE PEPTIDYL-PROLYL CIS-TRANS ISOMERASE SLYD"/>
    <property type="match status" value="1"/>
</dbReference>
<evidence type="ECO:0000259" key="11">
    <source>
        <dbReference type="PROSITE" id="PS50059"/>
    </source>
</evidence>
<dbReference type="EMBL" id="AP018786">
    <property type="protein sequence ID" value="BBF22752.1"/>
    <property type="molecule type" value="Genomic_DNA"/>
</dbReference>
<feature type="region of interest" description="Disordered" evidence="10">
    <location>
        <begin position="171"/>
        <end position="208"/>
    </location>
</feature>
<organism evidence="12 13">
    <name type="scientific">Sutterella megalosphaeroides</name>
    <dbReference type="NCBI Taxonomy" id="2494234"/>
    <lineage>
        <taxon>Bacteria</taxon>
        <taxon>Pseudomonadati</taxon>
        <taxon>Pseudomonadota</taxon>
        <taxon>Betaproteobacteria</taxon>
        <taxon>Burkholderiales</taxon>
        <taxon>Sutterellaceae</taxon>
        <taxon>Sutterella</taxon>
    </lineage>
</organism>
<dbReference type="GO" id="GO:0003755">
    <property type="term" value="F:peptidyl-prolyl cis-trans isomerase activity"/>
    <property type="evidence" value="ECO:0007669"/>
    <property type="project" value="UniProtKB-KW"/>
</dbReference>
<reference evidence="12 13" key="1">
    <citation type="journal article" date="2018" name="Int. J. Syst. Evol. Microbiol.">
        <title>Mesosutterella multiformis gen. nov., sp. nov., a member of the family Sutterellaceae and Sutterella megalosphaeroides sp. nov., isolated from human faeces.</title>
        <authorList>
            <person name="Sakamoto M."/>
            <person name="Ikeyama N."/>
            <person name="Kunihiro T."/>
            <person name="Iino T."/>
            <person name="Yuki M."/>
            <person name="Ohkuma M."/>
        </authorList>
    </citation>
    <scope>NUCLEOTIDE SEQUENCE [LARGE SCALE GENOMIC DNA]</scope>
    <source>
        <strain evidence="12 13">6FBBBH3</strain>
    </source>
</reference>
<evidence type="ECO:0000256" key="5">
    <source>
        <dbReference type="ARBA" id="ARBA00023110"/>
    </source>
</evidence>
<dbReference type="InterPro" id="IPR046357">
    <property type="entry name" value="PPIase_dom_sf"/>
</dbReference>
<dbReference type="PROSITE" id="PS50059">
    <property type="entry name" value="FKBP_PPIASE"/>
    <property type="match status" value="1"/>
</dbReference>
<dbReference type="EC" id="5.2.1.8" evidence="9"/>
<comment type="catalytic activity">
    <reaction evidence="1 9">
        <text>[protein]-peptidylproline (omega=180) = [protein]-peptidylproline (omega=0)</text>
        <dbReference type="Rhea" id="RHEA:16237"/>
        <dbReference type="Rhea" id="RHEA-COMP:10747"/>
        <dbReference type="Rhea" id="RHEA-COMP:10748"/>
        <dbReference type="ChEBI" id="CHEBI:83833"/>
        <dbReference type="ChEBI" id="CHEBI:83834"/>
        <dbReference type="EC" id="5.2.1.8"/>
    </reaction>
</comment>
<dbReference type="InterPro" id="IPR001179">
    <property type="entry name" value="PPIase_FKBP_dom"/>
</dbReference>
<dbReference type="RefSeq" id="WP_120176429.1">
    <property type="nucleotide sequence ID" value="NZ_AP018786.1"/>
</dbReference>
<keyword evidence="5 9" id="KW-0697">Rotamase</keyword>
<keyword evidence="4" id="KW-0963">Cytoplasm</keyword>
<feature type="domain" description="PPIase FKBP-type" evidence="11">
    <location>
        <begin position="8"/>
        <end position="81"/>
    </location>
</feature>
<evidence type="ECO:0000256" key="6">
    <source>
        <dbReference type="ARBA" id="ARBA00023186"/>
    </source>
</evidence>
<evidence type="ECO:0000313" key="12">
    <source>
        <dbReference type="EMBL" id="BBF22752.1"/>
    </source>
</evidence>
<dbReference type="Gene3D" id="3.10.50.40">
    <property type="match status" value="1"/>
</dbReference>
<dbReference type="GO" id="GO:0042026">
    <property type="term" value="P:protein refolding"/>
    <property type="evidence" value="ECO:0007669"/>
    <property type="project" value="UniProtKB-ARBA"/>
</dbReference>
<evidence type="ECO:0000256" key="3">
    <source>
        <dbReference type="ARBA" id="ARBA00006577"/>
    </source>
</evidence>
<comment type="function">
    <text evidence="8">Also involved in hydrogenase metallocenter assembly, probably by participating in the nickel insertion step. This function in hydrogenase biosynthesis requires chaperone activity and the presence of the metal-binding domain, but not PPIase activity.</text>
</comment>
<evidence type="ECO:0000256" key="8">
    <source>
        <dbReference type="ARBA" id="ARBA00037071"/>
    </source>
</evidence>
<dbReference type="AlphaFoldDB" id="A0A2Z6I8V0"/>
<dbReference type="PANTHER" id="PTHR47861">
    <property type="entry name" value="FKBP-TYPE PEPTIDYL-PROLYL CIS-TRANS ISOMERASE SLYD"/>
    <property type="match status" value="1"/>
</dbReference>
<dbReference type="GO" id="GO:0005737">
    <property type="term" value="C:cytoplasm"/>
    <property type="evidence" value="ECO:0007669"/>
    <property type="project" value="UniProtKB-SubCell"/>
</dbReference>
<evidence type="ECO:0000256" key="1">
    <source>
        <dbReference type="ARBA" id="ARBA00000971"/>
    </source>
</evidence>
<keyword evidence="13" id="KW-1185">Reference proteome</keyword>
<protein>
    <recommendedName>
        <fullName evidence="9">peptidylprolyl isomerase</fullName>
        <ecNumber evidence="9">5.2.1.8</ecNumber>
    </recommendedName>
</protein>
<name>A0A2Z6I8V0_9BURK</name>
<evidence type="ECO:0000256" key="10">
    <source>
        <dbReference type="SAM" id="MobiDB-lite"/>
    </source>
</evidence>
<dbReference type="Proteomes" id="UP000271003">
    <property type="component" value="Chromosome"/>
</dbReference>
<keyword evidence="7 9" id="KW-0413">Isomerase</keyword>
<keyword evidence="6" id="KW-0143">Chaperone</keyword>
<evidence type="ECO:0000256" key="9">
    <source>
        <dbReference type="PROSITE-ProRule" id="PRU00277"/>
    </source>
</evidence>
<accession>A0A2Z6I8V0</accession>
<evidence type="ECO:0000256" key="4">
    <source>
        <dbReference type="ARBA" id="ARBA00022490"/>
    </source>
</evidence>
<sequence length="208" mass="22308">MSLAVQNDRLVTLQVTMADMTGKVLEETGPEGIVYLHGHGDIFPKIEKALEGRFEGEGFTIHLEPEEAFGEYDSEAIRLVPLERLGDPEAIVPGLLFDEVPGEGPDGRTWRVTDVADSVAILEANHPLAGIGLQFAIKVVKVEEPEGDAVGTDDVVVPGFLGVVDKLVDEDEEDDTPYENVEGAGGALSAYDDGSSMAKLAKPPRIVR</sequence>
<comment type="similarity">
    <text evidence="3">Belongs to the FKBP-type PPIase family.</text>
</comment>
<evidence type="ECO:0000313" key="13">
    <source>
        <dbReference type="Proteomes" id="UP000271003"/>
    </source>
</evidence>
<proteinExistence type="inferred from homology"/>
<gene>
    <name evidence="12" type="ORF">SUTMEG_06430</name>
</gene>
<dbReference type="KEGG" id="sutt:SUTMEG_06430"/>
<comment type="subcellular location">
    <subcellularLocation>
        <location evidence="2">Cytoplasm</location>
    </subcellularLocation>
</comment>